<organism evidence="2 3">
    <name type="scientific">Suillus subaureus</name>
    <dbReference type="NCBI Taxonomy" id="48587"/>
    <lineage>
        <taxon>Eukaryota</taxon>
        <taxon>Fungi</taxon>
        <taxon>Dikarya</taxon>
        <taxon>Basidiomycota</taxon>
        <taxon>Agaricomycotina</taxon>
        <taxon>Agaricomycetes</taxon>
        <taxon>Agaricomycetidae</taxon>
        <taxon>Boletales</taxon>
        <taxon>Suillineae</taxon>
        <taxon>Suillaceae</taxon>
        <taxon>Suillus</taxon>
    </lineage>
</organism>
<dbReference type="OrthoDB" id="2693367at2759"/>
<feature type="compositionally biased region" description="Low complexity" evidence="1">
    <location>
        <begin position="1"/>
        <end position="15"/>
    </location>
</feature>
<proteinExistence type="predicted"/>
<comment type="caution">
    <text evidence="2">The sequence shown here is derived from an EMBL/GenBank/DDBJ whole genome shotgun (WGS) entry which is preliminary data.</text>
</comment>
<dbReference type="Proteomes" id="UP000807769">
    <property type="component" value="Unassembled WGS sequence"/>
</dbReference>
<gene>
    <name evidence="2" type="ORF">BJ212DRAFT_1477889</name>
</gene>
<dbReference type="GeneID" id="64633639"/>
<accession>A0A9P7EHV7</accession>
<keyword evidence="3" id="KW-1185">Reference proteome</keyword>
<evidence type="ECO:0000256" key="1">
    <source>
        <dbReference type="SAM" id="MobiDB-lite"/>
    </source>
</evidence>
<sequence>MSSVPMSSGSSTGKCSHSEMTQGYSAPPSTTHTSVLQVMKPESEKKPRLSTVSGKTCLSTSQKTIQDTTNTAMLMNLQGTINHLSDSLNTNFGTDNAHVAEHRSCMPKLMQLAAGILKDDKVVFMHVFMMNAAACGTFLDVDDPEPCKAFLQSMIIHTKQENTTM</sequence>
<feature type="region of interest" description="Disordered" evidence="1">
    <location>
        <begin position="1"/>
        <end position="33"/>
    </location>
</feature>
<dbReference type="AlphaFoldDB" id="A0A9P7EHV7"/>
<protein>
    <submittedName>
        <fullName evidence="2">Uncharacterized protein</fullName>
    </submittedName>
</protein>
<evidence type="ECO:0000313" key="3">
    <source>
        <dbReference type="Proteomes" id="UP000807769"/>
    </source>
</evidence>
<reference evidence="2" key="1">
    <citation type="journal article" date="2020" name="New Phytol.">
        <title>Comparative genomics reveals dynamic genome evolution in host specialist ectomycorrhizal fungi.</title>
        <authorList>
            <person name="Lofgren L.A."/>
            <person name="Nguyen N.H."/>
            <person name="Vilgalys R."/>
            <person name="Ruytinx J."/>
            <person name="Liao H.L."/>
            <person name="Branco S."/>
            <person name="Kuo A."/>
            <person name="LaButti K."/>
            <person name="Lipzen A."/>
            <person name="Andreopoulos W."/>
            <person name="Pangilinan J."/>
            <person name="Riley R."/>
            <person name="Hundley H."/>
            <person name="Na H."/>
            <person name="Barry K."/>
            <person name="Grigoriev I.V."/>
            <person name="Stajich J.E."/>
            <person name="Kennedy P.G."/>
        </authorList>
    </citation>
    <scope>NUCLEOTIDE SEQUENCE</scope>
    <source>
        <strain evidence="2">MN1</strain>
    </source>
</reference>
<evidence type="ECO:0000313" key="2">
    <source>
        <dbReference type="EMBL" id="KAG1822060.1"/>
    </source>
</evidence>
<dbReference type="EMBL" id="JABBWG010000006">
    <property type="protein sequence ID" value="KAG1822060.1"/>
    <property type="molecule type" value="Genomic_DNA"/>
</dbReference>
<feature type="compositionally biased region" description="Polar residues" evidence="1">
    <location>
        <begin position="19"/>
        <end position="33"/>
    </location>
</feature>
<name>A0A9P7EHV7_9AGAM</name>
<dbReference type="RefSeq" id="XP_041196800.1">
    <property type="nucleotide sequence ID" value="XM_041339623.1"/>
</dbReference>